<organism evidence="1 2">
    <name type="scientific">Pedobacter cryoconitis</name>
    <dbReference type="NCBI Taxonomy" id="188932"/>
    <lineage>
        <taxon>Bacteria</taxon>
        <taxon>Pseudomonadati</taxon>
        <taxon>Bacteroidota</taxon>
        <taxon>Sphingobacteriia</taxon>
        <taxon>Sphingobacteriales</taxon>
        <taxon>Sphingobacteriaceae</taxon>
        <taxon>Pedobacter</taxon>
    </lineage>
</organism>
<gene>
    <name evidence="1" type="ORF">AY601_2005</name>
</gene>
<protein>
    <recommendedName>
        <fullName evidence="3">Transposase</fullName>
    </recommendedName>
</protein>
<reference evidence="1 2" key="1">
    <citation type="submission" date="2016-03" db="EMBL/GenBank/DDBJ databases">
        <title>Complete genome sequence of Pedobacter cryoconitis PAMC 27485.</title>
        <authorList>
            <person name="Lee J."/>
            <person name="Kim O.-S."/>
        </authorList>
    </citation>
    <scope>NUCLEOTIDE SEQUENCE [LARGE SCALE GENOMIC DNA]</scope>
    <source>
        <strain evidence="1 2">PAMC 27485</strain>
    </source>
</reference>
<dbReference type="KEGG" id="pcm:AY601_2005"/>
<dbReference type="RefSeq" id="WP_068399990.1">
    <property type="nucleotide sequence ID" value="NZ_CP014504.1"/>
</dbReference>
<evidence type="ECO:0000313" key="2">
    <source>
        <dbReference type="Proteomes" id="UP000071561"/>
    </source>
</evidence>
<accession>A0A127VCH5</accession>
<keyword evidence="2" id="KW-1185">Reference proteome</keyword>
<dbReference type="OrthoDB" id="964423at2"/>
<dbReference type="Proteomes" id="UP000071561">
    <property type="component" value="Chromosome"/>
</dbReference>
<dbReference type="AlphaFoldDB" id="A0A127VCH5"/>
<evidence type="ECO:0008006" key="3">
    <source>
        <dbReference type="Google" id="ProtNLM"/>
    </source>
</evidence>
<dbReference type="EMBL" id="CP014504">
    <property type="protein sequence ID" value="AMP98911.1"/>
    <property type="molecule type" value="Genomic_DNA"/>
</dbReference>
<evidence type="ECO:0000313" key="1">
    <source>
        <dbReference type="EMBL" id="AMP98911.1"/>
    </source>
</evidence>
<name>A0A127VCH5_9SPHI</name>
<proteinExistence type="predicted"/>
<sequence length="75" mass="8456">MKCIGIDVSKLSFTVAYPTENSYRLEVFQNDSKGIKKFITSPGSDAYYCILEATGTYINLLVYMLQEAQIARLYG</sequence>
<dbReference type="PATRIC" id="fig|188932.3.peg.2098"/>